<dbReference type="CDD" id="cd03440">
    <property type="entry name" value="hot_dog"/>
    <property type="match status" value="1"/>
</dbReference>
<dbReference type="Pfam" id="PF22636">
    <property type="entry name" value="FlK"/>
    <property type="match status" value="1"/>
</dbReference>
<protein>
    <submittedName>
        <fullName evidence="4">Predicted thioesterase</fullName>
    </submittedName>
</protein>
<evidence type="ECO:0000256" key="2">
    <source>
        <dbReference type="PIRSR" id="PIRSR014972-2"/>
    </source>
</evidence>
<dbReference type="AlphaFoldDB" id="A0A1H3H3J5"/>
<evidence type="ECO:0000256" key="1">
    <source>
        <dbReference type="PIRSR" id="PIRSR014972-1"/>
    </source>
</evidence>
<evidence type="ECO:0000313" key="4">
    <source>
        <dbReference type="EMBL" id="SDY10031.1"/>
    </source>
</evidence>
<accession>A0A1H3H3J5</accession>
<name>A0A1H3H3J5_EUBBA</name>
<gene>
    <name evidence="4" type="ORF">SAMN04488579_11641</name>
</gene>
<dbReference type="PANTHER" id="PTHR36934">
    <property type="entry name" value="BLR0278 PROTEIN"/>
    <property type="match status" value="1"/>
</dbReference>
<sequence>MDKAHDLVTSRLKVGMELKKDYTVTRSETAKTVGSGGLEVLATPVLVSWVENAAYEMASLCLPDEATTVGVNVNVDHIAATPVGMKVRVKVFLKEIDSRKLTFEVEAWDTTQKVCQGSHQRFVVETTRFMGKVLKKREQAAKE</sequence>
<dbReference type="InterPro" id="IPR025540">
    <property type="entry name" value="FlK"/>
</dbReference>
<dbReference type="OrthoDB" id="6902891at2"/>
<reference evidence="5" key="1">
    <citation type="submission" date="2016-10" db="EMBL/GenBank/DDBJ databases">
        <authorList>
            <person name="Varghese N."/>
            <person name="Submissions S."/>
        </authorList>
    </citation>
    <scope>NUCLEOTIDE SEQUENCE [LARGE SCALE GENOMIC DNA]</scope>
    <source>
        <strain evidence="5">VPI 5359</strain>
    </source>
</reference>
<proteinExistence type="predicted"/>
<dbReference type="PANTHER" id="PTHR36934:SF1">
    <property type="entry name" value="THIOESTERASE DOMAIN-CONTAINING PROTEIN"/>
    <property type="match status" value="1"/>
</dbReference>
<feature type="active site" evidence="1">
    <location>
        <position position="43"/>
    </location>
</feature>
<dbReference type="STRING" id="1528.SAMN04488579_11641"/>
<dbReference type="EMBL" id="FNOU01000016">
    <property type="protein sequence ID" value="SDY10031.1"/>
    <property type="molecule type" value="Genomic_DNA"/>
</dbReference>
<feature type="active site" evidence="1">
    <location>
        <position position="51"/>
    </location>
</feature>
<feature type="active site" evidence="1">
    <location>
        <position position="77"/>
    </location>
</feature>
<dbReference type="RefSeq" id="WP_090245924.1">
    <property type="nucleotide sequence ID" value="NZ_FNOU01000016.1"/>
</dbReference>
<organism evidence="4 5">
    <name type="scientific">Eubacterium barkeri</name>
    <name type="common">Clostridium barkeri</name>
    <dbReference type="NCBI Taxonomy" id="1528"/>
    <lineage>
        <taxon>Bacteria</taxon>
        <taxon>Bacillati</taxon>
        <taxon>Bacillota</taxon>
        <taxon>Clostridia</taxon>
        <taxon>Eubacteriales</taxon>
        <taxon>Eubacteriaceae</taxon>
        <taxon>Eubacterium</taxon>
    </lineage>
</organism>
<dbReference type="PIRSF" id="PIRSF014972">
    <property type="entry name" value="FlK"/>
    <property type="match status" value="1"/>
</dbReference>
<feature type="binding site" evidence="2">
    <location>
        <position position="70"/>
    </location>
    <ligand>
        <name>CoA</name>
        <dbReference type="ChEBI" id="CHEBI:57287"/>
    </ligand>
</feature>
<feature type="binding site" evidence="2">
    <location>
        <position position="121"/>
    </location>
    <ligand>
        <name>substrate</name>
    </ligand>
</feature>
<dbReference type="SUPFAM" id="SSF54637">
    <property type="entry name" value="Thioesterase/thiol ester dehydrase-isomerase"/>
    <property type="match status" value="1"/>
</dbReference>
<evidence type="ECO:0000259" key="3">
    <source>
        <dbReference type="Pfam" id="PF22636"/>
    </source>
</evidence>
<keyword evidence="5" id="KW-1185">Reference proteome</keyword>
<feature type="binding site" evidence="2">
    <location>
        <position position="70"/>
    </location>
    <ligand>
        <name>substrate</name>
    </ligand>
</feature>
<dbReference type="InterPro" id="IPR029069">
    <property type="entry name" value="HotDog_dom_sf"/>
</dbReference>
<dbReference type="InterPro" id="IPR054485">
    <property type="entry name" value="FlK-like_dom"/>
</dbReference>
<dbReference type="Gene3D" id="3.10.129.10">
    <property type="entry name" value="Hotdog Thioesterase"/>
    <property type="match status" value="1"/>
</dbReference>
<evidence type="ECO:0000313" key="5">
    <source>
        <dbReference type="Proteomes" id="UP000199652"/>
    </source>
</evidence>
<feature type="domain" description="Fluoroacetyl-CoA-specific thioesterase-like" evidence="3">
    <location>
        <begin position="24"/>
        <end position="126"/>
    </location>
</feature>
<dbReference type="Proteomes" id="UP000199652">
    <property type="component" value="Unassembled WGS sequence"/>
</dbReference>